<sequence length="142" mass="14048">MENMARHARKPERRALLRAGLTVTALGAALGAGAGSAQAVSLPPVAEIPEQGVTAVQAVTESAGPAVTSALGTSLASSVAPITNLQLHPLANTGVDPLDNAVGTQIADFQPVTTAVLTDPLTSGGALADLPVVGQVTRLVTG</sequence>
<proteinExistence type="predicted"/>
<dbReference type="InterPro" id="IPR006311">
    <property type="entry name" value="TAT_signal"/>
</dbReference>
<feature type="signal peptide" evidence="1">
    <location>
        <begin position="1"/>
        <end position="39"/>
    </location>
</feature>
<dbReference type="PROSITE" id="PS51318">
    <property type="entry name" value="TAT"/>
    <property type="match status" value="1"/>
</dbReference>
<feature type="chain" id="PRO_5004106427" description="Secreted protein" evidence="1">
    <location>
        <begin position="40"/>
        <end position="142"/>
    </location>
</feature>
<organism evidence="2 3">
    <name type="scientific">Streptomyces microflavus DSM 40593</name>
    <dbReference type="NCBI Taxonomy" id="1303692"/>
    <lineage>
        <taxon>Bacteria</taxon>
        <taxon>Bacillati</taxon>
        <taxon>Actinomycetota</taxon>
        <taxon>Actinomycetes</taxon>
        <taxon>Kitasatosporales</taxon>
        <taxon>Streptomycetaceae</taxon>
        <taxon>Streptomyces</taxon>
    </lineage>
</organism>
<dbReference type="KEGG" id="sfi:SFUL_4714"/>
<dbReference type="HOGENOM" id="CLU_154651_0_0_11"/>
<gene>
    <name evidence="2" type="ORF">SFUL_4714</name>
</gene>
<keyword evidence="1" id="KW-0732">Signal</keyword>
<evidence type="ECO:0000256" key="1">
    <source>
        <dbReference type="SAM" id="SignalP"/>
    </source>
</evidence>
<accession>N0CV73</accession>
<reference evidence="2 3" key="1">
    <citation type="submission" date="2013-04" db="EMBL/GenBank/DDBJ databases">
        <title>Complete genome sequence of Streptomyces fulvissimus.</title>
        <authorList>
            <person name="Myronovskyi M."/>
            <person name="Tokovenko B."/>
            <person name="Manderscheid N."/>
            <person name="Petzke L."/>
            <person name="Luzhetskyy A."/>
        </authorList>
    </citation>
    <scope>NUCLEOTIDE SEQUENCE [LARGE SCALE GENOMIC DNA]</scope>
    <source>
        <strain evidence="2 3">DSM 40593</strain>
    </source>
</reference>
<name>N0CV73_STRMI</name>
<evidence type="ECO:0000313" key="2">
    <source>
        <dbReference type="EMBL" id="AGK79610.1"/>
    </source>
</evidence>
<evidence type="ECO:0000313" key="3">
    <source>
        <dbReference type="Proteomes" id="UP000013304"/>
    </source>
</evidence>
<evidence type="ECO:0008006" key="4">
    <source>
        <dbReference type="Google" id="ProtNLM"/>
    </source>
</evidence>
<dbReference type="EMBL" id="CP005080">
    <property type="protein sequence ID" value="AGK79610.1"/>
    <property type="molecule type" value="Genomic_DNA"/>
</dbReference>
<dbReference type="PATRIC" id="fig|1303692.3.peg.4728"/>
<protein>
    <recommendedName>
        <fullName evidence="4">Secreted protein</fullName>
    </recommendedName>
</protein>
<dbReference type="AlphaFoldDB" id="N0CV73"/>
<dbReference type="Proteomes" id="UP000013304">
    <property type="component" value="Chromosome"/>
</dbReference>
<dbReference type="eggNOG" id="ENOG502ZJ54">
    <property type="taxonomic scope" value="Bacteria"/>
</dbReference>